<dbReference type="AlphaFoldDB" id="A0A7C4LPF8"/>
<dbReference type="EMBL" id="DSVQ01000016">
    <property type="protein sequence ID" value="HGT40197.1"/>
    <property type="molecule type" value="Genomic_DNA"/>
</dbReference>
<sequence>MPRALLAFFAGALLHALGCSEPLEPLPPPTVARPSASGARTGRGPEPPMVVETPFVLEDGFRWLARADFDSFQAEEDTWQALPEGIRCSGKPKGYLHSKESFQNFTLRLSYRFPWPEGGSDSAQFKGNTGFLVYISGEHKIWPVCLEVQGKYAEMGAIKENGGAARPNITDRDDVREAVRKPVGEWNDLEIVSRDGNLTVRLNGEEVARSEPAFLSSGPIGIQAEGFPFEVRRMRIRLDP</sequence>
<dbReference type="GO" id="GO:0016787">
    <property type="term" value="F:hydrolase activity"/>
    <property type="evidence" value="ECO:0007669"/>
    <property type="project" value="InterPro"/>
</dbReference>
<evidence type="ECO:0000313" key="3">
    <source>
        <dbReference type="EMBL" id="HGT40197.1"/>
    </source>
</evidence>
<feature type="domain" description="3-keto-alpha-glucoside-1,2-lyase/3-keto-2-hydroxy-glucal hydratase" evidence="2">
    <location>
        <begin position="82"/>
        <end position="237"/>
    </location>
</feature>
<gene>
    <name evidence="3" type="ORF">ENS64_13190</name>
</gene>
<evidence type="ECO:0000256" key="1">
    <source>
        <dbReference type="SAM" id="MobiDB-lite"/>
    </source>
</evidence>
<dbReference type="Pfam" id="PF06439">
    <property type="entry name" value="3keto-disac_hyd"/>
    <property type="match status" value="1"/>
</dbReference>
<organism evidence="3">
    <name type="scientific">Schlesneria paludicola</name>
    <dbReference type="NCBI Taxonomy" id="360056"/>
    <lineage>
        <taxon>Bacteria</taxon>
        <taxon>Pseudomonadati</taxon>
        <taxon>Planctomycetota</taxon>
        <taxon>Planctomycetia</taxon>
        <taxon>Planctomycetales</taxon>
        <taxon>Planctomycetaceae</taxon>
        <taxon>Schlesneria</taxon>
    </lineage>
</organism>
<name>A0A7C4LPF8_9PLAN</name>
<proteinExistence type="predicted"/>
<evidence type="ECO:0000259" key="2">
    <source>
        <dbReference type="Pfam" id="PF06439"/>
    </source>
</evidence>
<reference evidence="3" key="1">
    <citation type="journal article" date="2020" name="mSystems">
        <title>Genome- and Community-Level Interaction Insights into Carbon Utilization and Element Cycling Functions of Hydrothermarchaeota in Hydrothermal Sediment.</title>
        <authorList>
            <person name="Zhou Z."/>
            <person name="Liu Y."/>
            <person name="Xu W."/>
            <person name="Pan J."/>
            <person name="Luo Z.H."/>
            <person name="Li M."/>
        </authorList>
    </citation>
    <scope>NUCLEOTIDE SEQUENCE [LARGE SCALE GENOMIC DNA]</scope>
    <source>
        <strain evidence="3">SpSt-508</strain>
    </source>
</reference>
<dbReference type="InterPro" id="IPR010496">
    <property type="entry name" value="AL/BT2_dom"/>
</dbReference>
<comment type="caution">
    <text evidence="3">The sequence shown here is derived from an EMBL/GenBank/DDBJ whole genome shotgun (WGS) entry which is preliminary data.</text>
</comment>
<accession>A0A7C4LPF8</accession>
<feature type="region of interest" description="Disordered" evidence="1">
    <location>
        <begin position="28"/>
        <end position="49"/>
    </location>
</feature>
<dbReference type="Gene3D" id="2.60.120.560">
    <property type="entry name" value="Exo-inulinase, domain 1"/>
    <property type="match status" value="1"/>
</dbReference>
<protein>
    <submittedName>
        <fullName evidence="3">DUF1080 domain-containing protein</fullName>
    </submittedName>
</protein>